<keyword evidence="4" id="KW-1185">Reference proteome</keyword>
<dbReference type="PRINTS" id="PR00744">
    <property type="entry name" value="GLHYDRLASE37"/>
</dbReference>
<gene>
    <name evidence="3" type="ORF">IE077_003575</name>
</gene>
<protein>
    <recommendedName>
        <fullName evidence="2">Trehalase</fullName>
        <ecNumber evidence="2">3.2.1.28</ecNumber>
    </recommendedName>
    <alternativeName>
        <fullName evidence="2">Alpha-trehalose glucohydrolase</fullName>
    </alternativeName>
</protein>
<dbReference type="PANTHER" id="PTHR23403">
    <property type="entry name" value="TREHALASE"/>
    <property type="match status" value="1"/>
</dbReference>
<organism evidence="3 4">
    <name type="scientific">Cardiosporidium cionae</name>
    <dbReference type="NCBI Taxonomy" id="476202"/>
    <lineage>
        <taxon>Eukaryota</taxon>
        <taxon>Sar</taxon>
        <taxon>Alveolata</taxon>
        <taxon>Apicomplexa</taxon>
        <taxon>Aconoidasida</taxon>
        <taxon>Nephromycida</taxon>
        <taxon>Cardiosporidium</taxon>
    </lineage>
</organism>
<sequence>MVWAMRDLLAIHSHGPSPCGGVCNCNHVPLKHETGNATIDDLLCKDGPFLRVLQFSNLEHDSKCLLDRPLKVSPEIALESFYQLPDHSSETLSDFLNEYFDEAGSDLELWIPPDLPIDDPSFIRSSFLSPIEATTAHEAIKILGCLGRKVKKDQSCFSSLRRTLIDATNGFIIPGGRDSYWILRGLLISSMYDTARGMLENWCEIISRYGFIPNGLRRYYLDRSQPPVFSLMVANYYQATNDDNFVKKLYPYLQQEYNFWMDAGNKHIVQIEFDEGSFNVKHVSTIEEEISASPSPHCYILNRYYSDTHEPRPESYKEDYAIKKMYMHDPTYAKYLMQCLRAGGESGWDFSSRWYKVSERSRWSLQNIDTLNVIPIDLNTLMYLLEKNLAKWASLQTNKSEGDRALLKEMYETAAERRREAMLALMCDYLCRERSLSAIPNLASVWPLWAGLTDNEKDLELATSFLVHHSGLWREWGLAPTAINSGQQWDLPNGWLPLTQVALEFFITSSLPDARLCGIQMLESCLTSIVEGKLNSGCFFEKYSTEICGSRGSGGEYVTQVGFGWTNGVIIEWIKYKAHNYDIEAVKHILLADFKSDSSESRQ</sequence>
<evidence type="ECO:0000256" key="1">
    <source>
        <dbReference type="ARBA" id="ARBA00005615"/>
    </source>
</evidence>
<dbReference type="SUPFAM" id="SSF48208">
    <property type="entry name" value="Six-hairpin glycosidases"/>
    <property type="match status" value="1"/>
</dbReference>
<evidence type="ECO:0000313" key="4">
    <source>
        <dbReference type="Proteomes" id="UP000823046"/>
    </source>
</evidence>
<dbReference type="EMBL" id="JADAQX010000046">
    <property type="protein sequence ID" value="KAF8822515.1"/>
    <property type="molecule type" value="Genomic_DNA"/>
</dbReference>
<comment type="catalytic activity">
    <reaction evidence="2">
        <text>alpha,alpha-trehalose + H2O = alpha-D-glucose + beta-D-glucose</text>
        <dbReference type="Rhea" id="RHEA:32675"/>
        <dbReference type="ChEBI" id="CHEBI:15377"/>
        <dbReference type="ChEBI" id="CHEBI:15903"/>
        <dbReference type="ChEBI" id="CHEBI:16551"/>
        <dbReference type="ChEBI" id="CHEBI:17925"/>
        <dbReference type="EC" id="3.2.1.28"/>
    </reaction>
</comment>
<proteinExistence type="inferred from homology"/>
<dbReference type="Gene3D" id="1.50.10.10">
    <property type="match status" value="1"/>
</dbReference>
<keyword evidence="2" id="KW-0326">Glycosidase</keyword>
<dbReference type="InterPro" id="IPR012341">
    <property type="entry name" value="6hp_glycosidase-like_sf"/>
</dbReference>
<name>A0ABQ7JES7_9APIC</name>
<comment type="similarity">
    <text evidence="1 2">Belongs to the glycosyl hydrolase 37 family.</text>
</comment>
<dbReference type="Pfam" id="PF01204">
    <property type="entry name" value="Trehalase"/>
    <property type="match status" value="1"/>
</dbReference>
<dbReference type="PANTHER" id="PTHR23403:SF1">
    <property type="entry name" value="TREHALASE"/>
    <property type="match status" value="1"/>
</dbReference>
<comment type="caution">
    <text evidence="3">The sequence shown here is derived from an EMBL/GenBank/DDBJ whole genome shotgun (WGS) entry which is preliminary data.</text>
</comment>
<keyword evidence="2" id="KW-0378">Hydrolase</keyword>
<dbReference type="InterPro" id="IPR001661">
    <property type="entry name" value="Glyco_hydro_37"/>
</dbReference>
<evidence type="ECO:0000256" key="2">
    <source>
        <dbReference type="RuleBase" id="RU361180"/>
    </source>
</evidence>
<dbReference type="Proteomes" id="UP000823046">
    <property type="component" value="Unassembled WGS sequence"/>
</dbReference>
<dbReference type="InterPro" id="IPR008928">
    <property type="entry name" value="6-hairpin_glycosidase_sf"/>
</dbReference>
<dbReference type="EC" id="3.2.1.28" evidence="2"/>
<evidence type="ECO:0000313" key="3">
    <source>
        <dbReference type="EMBL" id="KAF8822515.1"/>
    </source>
</evidence>
<reference evidence="3 4" key="1">
    <citation type="journal article" date="2020" name="bioRxiv">
        <title>Metabolic contributions of an alphaproteobacterial endosymbiont in the apicomplexan Cardiosporidium cionae.</title>
        <authorList>
            <person name="Hunter E.S."/>
            <person name="Paight C.J."/>
            <person name="Lane C.E."/>
        </authorList>
    </citation>
    <scope>NUCLEOTIDE SEQUENCE [LARGE SCALE GENOMIC DNA]</scope>
    <source>
        <strain evidence="3">ESH_2018</strain>
    </source>
</reference>
<accession>A0ABQ7JES7</accession>